<dbReference type="Proteomes" id="UP000299102">
    <property type="component" value="Unassembled WGS sequence"/>
</dbReference>
<evidence type="ECO:0000313" key="2">
    <source>
        <dbReference type="Proteomes" id="UP000299102"/>
    </source>
</evidence>
<proteinExistence type="predicted"/>
<dbReference type="AlphaFoldDB" id="A0A4C1UWZ7"/>
<dbReference type="EMBL" id="BGZK01000240">
    <property type="protein sequence ID" value="GBP30968.1"/>
    <property type="molecule type" value="Genomic_DNA"/>
</dbReference>
<gene>
    <name evidence="1" type="ORF">EVAR_81866_1</name>
</gene>
<comment type="caution">
    <text evidence="1">The sequence shown here is derived from an EMBL/GenBank/DDBJ whole genome shotgun (WGS) entry which is preliminary data.</text>
</comment>
<organism evidence="1 2">
    <name type="scientific">Eumeta variegata</name>
    <name type="common">Bagworm moth</name>
    <name type="synonym">Eumeta japonica</name>
    <dbReference type="NCBI Taxonomy" id="151549"/>
    <lineage>
        <taxon>Eukaryota</taxon>
        <taxon>Metazoa</taxon>
        <taxon>Ecdysozoa</taxon>
        <taxon>Arthropoda</taxon>
        <taxon>Hexapoda</taxon>
        <taxon>Insecta</taxon>
        <taxon>Pterygota</taxon>
        <taxon>Neoptera</taxon>
        <taxon>Endopterygota</taxon>
        <taxon>Lepidoptera</taxon>
        <taxon>Glossata</taxon>
        <taxon>Ditrysia</taxon>
        <taxon>Tineoidea</taxon>
        <taxon>Psychidae</taxon>
        <taxon>Oiketicinae</taxon>
        <taxon>Eumeta</taxon>
    </lineage>
</organism>
<reference evidence="1 2" key="1">
    <citation type="journal article" date="2019" name="Commun. Biol.">
        <title>The bagworm genome reveals a unique fibroin gene that provides high tensile strength.</title>
        <authorList>
            <person name="Kono N."/>
            <person name="Nakamura H."/>
            <person name="Ohtoshi R."/>
            <person name="Tomita M."/>
            <person name="Numata K."/>
            <person name="Arakawa K."/>
        </authorList>
    </citation>
    <scope>NUCLEOTIDE SEQUENCE [LARGE SCALE GENOMIC DNA]</scope>
</reference>
<name>A0A4C1UWZ7_EUMVA</name>
<accession>A0A4C1UWZ7</accession>
<sequence>MVIFIFPIADSILMNLEFKSNCACFGTWVDCQSGDLIVRADLQHAPWPVRSGSRPRVSQPRRFFFDSEPVRTESKGALGGIDALTVISGVLPDISDRKKKFITVENDPSILFTFREGGYFYKLIDIFMCSPTINKRLIRNNQ</sequence>
<protein>
    <submittedName>
        <fullName evidence="1">Uncharacterized protein</fullName>
    </submittedName>
</protein>
<evidence type="ECO:0000313" key="1">
    <source>
        <dbReference type="EMBL" id="GBP30968.1"/>
    </source>
</evidence>
<keyword evidence="2" id="KW-1185">Reference proteome</keyword>